<dbReference type="Proteomes" id="UP000231343">
    <property type="component" value="Unassembled WGS sequence"/>
</dbReference>
<accession>A0A2H0XWE4</accession>
<name>A0A2H0XWE4_UNCSA</name>
<comment type="caution">
    <text evidence="1">The sequence shown here is derived from an EMBL/GenBank/DDBJ whole genome shotgun (WGS) entry which is preliminary data.</text>
</comment>
<evidence type="ECO:0000313" key="2">
    <source>
        <dbReference type="Proteomes" id="UP000231343"/>
    </source>
</evidence>
<dbReference type="EMBL" id="PEYM01000098">
    <property type="protein sequence ID" value="PIS29181.1"/>
    <property type="molecule type" value="Genomic_DNA"/>
</dbReference>
<evidence type="ECO:0000313" key="1">
    <source>
        <dbReference type="EMBL" id="PIS29181.1"/>
    </source>
</evidence>
<proteinExistence type="predicted"/>
<gene>
    <name evidence="1" type="ORF">COT42_06055</name>
</gene>
<organism evidence="1 2">
    <name type="scientific">Candidatus Saganbacteria bacterium CG08_land_8_20_14_0_20_45_16</name>
    <dbReference type="NCBI Taxonomy" id="2014293"/>
    <lineage>
        <taxon>Bacteria</taxon>
        <taxon>Bacillati</taxon>
        <taxon>Saganbacteria</taxon>
    </lineage>
</organism>
<protein>
    <submittedName>
        <fullName evidence="1">Uncharacterized protein</fullName>
    </submittedName>
</protein>
<dbReference type="AlphaFoldDB" id="A0A2H0XWE4"/>
<reference evidence="1 2" key="1">
    <citation type="submission" date="2017-09" db="EMBL/GenBank/DDBJ databases">
        <title>Depth-based differentiation of microbial function through sediment-hosted aquifers and enrichment of novel symbionts in the deep terrestrial subsurface.</title>
        <authorList>
            <person name="Probst A.J."/>
            <person name="Ladd B."/>
            <person name="Jarett J.K."/>
            <person name="Geller-Mcgrath D.E."/>
            <person name="Sieber C.M."/>
            <person name="Emerson J.B."/>
            <person name="Anantharaman K."/>
            <person name="Thomas B.C."/>
            <person name="Malmstrom R."/>
            <person name="Stieglmeier M."/>
            <person name="Klingl A."/>
            <person name="Woyke T."/>
            <person name="Ryan C.M."/>
            <person name="Banfield J.F."/>
        </authorList>
    </citation>
    <scope>NUCLEOTIDE SEQUENCE [LARGE SCALE GENOMIC DNA]</scope>
    <source>
        <strain evidence="1">CG08_land_8_20_14_0_20_45_16</strain>
    </source>
</reference>
<sequence length="299" mass="32431">MKKINFGSELAKAATLVRNLKNNPTAKDRDTLVRIRREVIVPTVRNPGGVDSTTLKALQTMQTLVSSVLLNTRKLGATPPPPVPKKGEEPRDTKFMTKEDILGVLKKQAQEDEPAEEISPATGETIIEAGESMIVSAEDLVGQATTFAGINLQDNVMVQVTKALKQNDTAAEFLTKLDITFRQLIKRKESEISALTSKAKAKGVKLGKYNVHKAATVCASLEAPEAPENPETVIAAVTQVLSITLEAGSATIVRRLVRANDAFARLISLLHASYVATLAGKNRQLEFLREAIAQIEKNQ</sequence>